<dbReference type="Pfam" id="PF07690">
    <property type="entry name" value="MFS_1"/>
    <property type="match status" value="1"/>
</dbReference>
<dbReference type="InterPro" id="IPR036259">
    <property type="entry name" value="MFS_trans_sf"/>
</dbReference>
<evidence type="ECO:0000256" key="4">
    <source>
        <dbReference type="ARBA" id="ARBA00023136"/>
    </source>
</evidence>
<feature type="transmembrane region" description="Helical" evidence="5">
    <location>
        <begin position="86"/>
        <end position="109"/>
    </location>
</feature>
<keyword evidence="2 5" id="KW-0812">Transmembrane</keyword>
<organism evidence="7 8">
    <name type="scientific">Tistlia consotensis USBA 355</name>
    <dbReference type="NCBI Taxonomy" id="560819"/>
    <lineage>
        <taxon>Bacteria</taxon>
        <taxon>Pseudomonadati</taxon>
        <taxon>Pseudomonadota</taxon>
        <taxon>Alphaproteobacteria</taxon>
        <taxon>Rhodospirillales</taxon>
        <taxon>Rhodovibrionaceae</taxon>
        <taxon>Tistlia</taxon>
    </lineage>
</organism>
<dbReference type="Gene3D" id="1.20.1250.20">
    <property type="entry name" value="MFS general substrate transporter like domains"/>
    <property type="match status" value="2"/>
</dbReference>
<comment type="subcellular location">
    <subcellularLocation>
        <location evidence="1">Membrane</location>
        <topology evidence="1">Multi-pass membrane protein</topology>
    </subcellularLocation>
</comment>
<dbReference type="PRINTS" id="PR01035">
    <property type="entry name" value="TCRTETA"/>
</dbReference>
<dbReference type="SUPFAM" id="SSF103473">
    <property type="entry name" value="MFS general substrate transporter"/>
    <property type="match status" value="1"/>
</dbReference>
<dbReference type="PANTHER" id="PTHR23521">
    <property type="entry name" value="TRANSPORTER MFS SUPERFAMILY"/>
    <property type="match status" value="1"/>
</dbReference>
<evidence type="ECO:0000313" key="7">
    <source>
        <dbReference type="EMBL" id="SMF14132.1"/>
    </source>
</evidence>
<feature type="transmembrane region" description="Helical" evidence="5">
    <location>
        <begin position="277"/>
        <end position="296"/>
    </location>
</feature>
<feature type="transmembrane region" description="Helical" evidence="5">
    <location>
        <begin position="203"/>
        <end position="226"/>
    </location>
</feature>
<evidence type="ECO:0000259" key="6">
    <source>
        <dbReference type="PROSITE" id="PS50850"/>
    </source>
</evidence>
<dbReference type="PANTHER" id="PTHR23521:SF3">
    <property type="entry name" value="MFS TRANSPORTER"/>
    <property type="match status" value="1"/>
</dbReference>
<dbReference type="PROSITE" id="PS50850">
    <property type="entry name" value="MFS"/>
    <property type="match status" value="1"/>
</dbReference>
<feature type="domain" description="Major facilitator superfamily (MFS) profile" evidence="6">
    <location>
        <begin position="20"/>
        <end position="389"/>
    </location>
</feature>
<dbReference type="Proteomes" id="UP000192917">
    <property type="component" value="Unassembled WGS sequence"/>
</dbReference>
<dbReference type="InterPro" id="IPR011701">
    <property type="entry name" value="MFS"/>
</dbReference>
<keyword evidence="8" id="KW-1185">Reference proteome</keyword>
<reference evidence="7 8" key="1">
    <citation type="submission" date="2017-04" db="EMBL/GenBank/DDBJ databases">
        <authorList>
            <person name="Afonso C.L."/>
            <person name="Miller P.J."/>
            <person name="Scott M.A."/>
            <person name="Spackman E."/>
            <person name="Goraichik I."/>
            <person name="Dimitrov K.M."/>
            <person name="Suarez D.L."/>
            <person name="Swayne D.E."/>
        </authorList>
    </citation>
    <scope>NUCLEOTIDE SEQUENCE [LARGE SCALE GENOMIC DNA]</scope>
    <source>
        <strain evidence="7 8">USBA 355</strain>
    </source>
</reference>
<feature type="transmembrane region" description="Helical" evidence="5">
    <location>
        <begin position="302"/>
        <end position="322"/>
    </location>
</feature>
<dbReference type="InterPro" id="IPR020846">
    <property type="entry name" value="MFS_dom"/>
</dbReference>
<name>A0A1Y6BLT3_9PROT</name>
<accession>A0A1Y6BLT3</accession>
<evidence type="ECO:0000256" key="2">
    <source>
        <dbReference type="ARBA" id="ARBA00022692"/>
    </source>
</evidence>
<feature type="transmembrane region" description="Helical" evidence="5">
    <location>
        <begin position="171"/>
        <end position="191"/>
    </location>
</feature>
<evidence type="ECO:0000256" key="3">
    <source>
        <dbReference type="ARBA" id="ARBA00022989"/>
    </source>
</evidence>
<dbReference type="AlphaFoldDB" id="A0A1Y6BLT3"/>
<dbReference type="GO" id="GO:0022857">
    <property type="term" value="F:transmembrane transporter activity"/>
    <property type="evidence" value="ECO:0007669"/>
    <property type="project" value="InterPro"/>
</dbReference>
<feature type="transmembrane region" description="Helical" evidence="5">
    <location>
        <begin position="367"/>
        <end position="385"/>
    </location>
</feature>
<feature type="transmembrane region" description="Helical" evidence="5">
    <location>
        <begin position="20"/>
        <end position="42"/>
    </location>
</feature>
<evidence type="ECO:0000313" key="8">
    <source>
        <dbReference type="Proteomes" id="UP000192917"/>
    </source>
</evidence>
<gene>
    <name evidence="7" type="ORF">SAMN05428998_105232</name>
</gene>
<dbReference type="EMBL" id="FWZX01000005">
    <property type="protein sequence ID" value="SMF14132.1"/>
    <property type="molecule type" value="Genomic_DNA"/>
</dbReference>
<feature type="transmembrane region" description="Helical" evidence="5">
    <location>
        <begin position="329"/>
        <end position="347"/>
    </location>
</feature>
<sequence>MGGARDGGEARDDARGKGAAIAVVVLLAGVFAITQGLSYPLLALVLERQGVSSALIGLNTAMTPLGLLVSAPLLPLLARRIGPVRVALSSALAVALLLALIGSAHNLWIWFPARFLLGFAIDGLYIICETWINQLAPPARRGRVLGLFSSVLAAGFASGPLIVALAGSRGWTAFLIGIAIALVSAVLVFAARHRLPGLEDERPASLLAFLPQAPLLLLLVGAAAAFDQAVLSLLPVYGLRVGLGEALAAGTVGVLAIGNVLFQLPIGWLADAWSRRGATLLLCALTVAGAALLPAAGTDPWALWPLLFVWGSAAYGIYTLALIQLGDRFGGTLLLAGNAAFALLWGLGGLAGPPLAGAAMDRLGPGGLPLVLGLLYAGVFAVVAVRRSA</sequence>
<feature type="transmembrane region" description="Helical" evidence="5">
    <location>
        <begin position="54"/>
        <end position="74"/>
    </location>
</feature>
<dbReference type="InterPro" id="IPR001958">
    <property type="entry name" value="Tet-R_TetA/multi-R_MdtG-like"/>
</dbReference>
<feature type="transmembrane region" description="Helical" evidence="5">
    <location>
        <begin position="115"/>
        <end position="132"/>
    </location>
</feature>
<dbReference type="CDD" id="cd17477">
    <property type="entry name" value="MFS_YcaD_like"/>
    <property type="match status" value="1"/>
</dbReference>
<dbReference type="STRING" id="560819.SAMN05428998_105232"/>
<keyword evidence="3 5" id="KW-1133">Transmembrane helix</keyword>
<evidence type="ECO:0000256" key="5">
    <source>
        <dbReference type="SAM" id="Phobius"/>
    </source>
</evidence>
<proteinExistence type="predicted"/>
<keyword evidence="4 5" id="KW-0472">Membrane</keyword>
<dbReference type="GO" id="GO:0005886">
    <property type="term" value="C:plasma membrane"/>
    <property type="evidence" value="ECO:0007669"/>
    <property type="project" value="TreeGrafter"/>
</dbReference>
<feature type="transmembrane region" description="Helical" evidence="5">
    <location>
        <begin position="246"/>
        <end position="270"/>
    </location>
</feature>
<protein>
    <submittedName>
        <fullName evidence="7">Predicted arabinose efflux permease, MFS family</fullName>
    </submittedName>
</protein>
<evidence type="ECO:0000256" key="1">
    <source>
        <dbReference type="ARBA" id="ARBA00004141"/>
    </source>
</evidence>
<dbReference type="RefSeq" id="WP_085122283.1">
    <property type="nucleotide sequence ID" value="NZ_FWZX01000005.1"/>
</dbReference>
<feature type="transmembrane region" description="Helical" evidence="5">
    <location>
        <begin position="144"/>
        <end position="165"/>
    </location>
</feature>
<dbReference type="InterPro" id="IPR047200">
    <property type="entry name" value="MFS_YcaD-like"/>
</dbReference>